<dbReference type="AlphaFoldDB" id="A0AAV6GKV9"/>
<dbReference type="Pfam" id="PF24621">
    <property type="entry name" value="DHQS_C"/>
    <property type="match status" value="1"/>
</dbReference>
<name>A0AAV6GKV9_9TELE</name>
<keyword evidence="4" id="KW-0520">NAD</keyword>
<accession>A0AAV6GKV9</accession>
<dbReference type="Gene3D" id="3.40.50.1970">
    <property type="match status" value="1"/>
</dbReference>
<keyword evidence="9" id="KW-1185">Reference proteome</keyword>
<evidence type="ECO:0000256" key="2">
    <source>
        <dbReference type="ARBA" id="ARBA00022723"/>
    </source>
</evidence>
<dbReference type="GO" id="GO:0046872">
    <property type="term" value="F:metal ion binding"/>
    <property type="evidence" value="ECO:0007669"/>
    <property type="project" value="UniProtKB-KW"/>
</dbReference>
<dbReference type="CDD" id="cd08199">
    <property type="entry name" value="EEVS"/>
    <property type="match status" value="1"/>
</dbReference>
<evidence type="ECO:0000259" key="7">
    <source>
        <dbReference type="Pfam" id="PF24621"/>
    </source>
</evidence>
<dbReference type="SUPFAM" id="SSF56796">
    <property type="entry name" value="Dehydroquinate synthase-like"/>
    <property type="match status" value="1"/>
</dbReference>
<evidence type="ECO:0000256" key="4">
    <source>
        <dbReference type="ARBA" id="ARBA00023027"/>
    </source>
</evidence>
<dbReference type="InterPro" id="IPR050071">
    <property type="entry name" value="Dehydroquinate_synthase"/>
</dbReference>
<dbReference type="GO" id="GO:0000166">
    <property type="term" value="F:nucleotide binding"/>
    <property type="evidence" value="ECO:0007669"/>
    <property type="project" value="UniProtKB-KW"/>
</dbReference>
<evidence type="ECO:0000313" key="9">
    <source>
        <dbReference type="Proteomes" id="UP000823561"/>
    </source>
</evidence>
<evidence type="ECO:0000259" key="6">
    <source>
        <dbReference type="Pfam" id="PF01761"/>
    </source>
</evidence>
<gene>
    <name evidence="8" type="ORF">AALO_G00134850</name>
</gene>
<dbReference type="Gene3D" id="1.20.1090.10">
    <property type="entry name" value="Dehydroquinate synthase-like - alpha domain"/>
    <property type="match status" value="1"/>
</dbReference>
<evidence type="ECO:0008006" key="10">
    <source>
        <dbReference type="Google" id="ProtNLM"/>
    </source>
</evidence>
<feature type="domain" description="3-dehydroquinate synthase N-terminal" evidence="6">
    <location>
        <begin position="145"/>
        <end position="257"/>
    </location>
</feature>
<proteinExistence type="predicted"/>
<feature type="domain" description="3-dehydroquinate synthase C-terminal" evidence="7">
    <location>
        <begin position="259"/>
        <end position="399"/>
    </location>
</feature>
<keyword evidence="3" id="KW-0547">Nucleotide-binding</keyword>
<evidence type="ECO:0000313" key="8">
    <source>
        <dbReference type="EMBL" id="KAG5274325.1"/>
    </source>
</evidence>
<dbReference type="GO" id="GO:0003856">
    <property type="term" value="F:3-dehydroquinate synthase activity"/>
    <property type="evidence" value="ECO:0007669"/>
    <property type="project" value="TreeGrafter"/>
</dbReference>
<dbReference type="EMBL" id="JADWDJ010000010">
    <property type="protein sequence ID" value="KAG5274325.1"/>
    <property type="molecule type" value="Genomic_DNA"/>
</dbReference>
<dbReference type="InterPro" id="IPR035872">
    <property type="entry name" value="EEVS-like"/>
</dbReference>
<dbReference type="PANTHER" id="PTHR43622:SF3">
    <property type="entry name" value="2-EPI-5-EPI-VALIOLONE SYNTHASE"/>
    <property type="match status" value="1"/>
</dbReference>
<keyword evidence="2" id="KW-0479">Metal-binding</keyword>
<sequence>MSISPTTSMDECLEVQHRESKPIQYYLVQVKDTWTRKNRKPLKNKNKRLSSAEIHECTEEKGTTWTVVSPIVFTYQVIETQNLLDPSNDVLLTGHVRDPHQLQVLQSNPRRLKRFVVMDETVFKLYGSQVTDYFKSRNVLHRILSLPTTEENKSMEMVIMILNEVHKFGIDRRTEPIIAIGGGVCLDIVGLAASLYRRRTPYIRVPTTLLSYIDASVGAKTGVNFANCKNKLGAYIPPAAALLDRSFLQTLPRRQISNGLAEMLKMALMKHQGLFELLEQHGQYLLNSRFQSSNVDSTPVAAITTKVAIVTMLEELAPNLWEDNLDRLVDFGHLISPELEMKVLPALLHGEAVNIDMAFMVYVARERGLLTEDEKLRIVNCMLALELPVWHGDFTLALVQRALAERLKHSGGLTRMPLPTGLGRAEIFNDTDDETLCHAYERWCDELSSGLR</sequence>
<dbReference type="Proteomes" id="UP000823561">
    <property type="component" value="Chromosome 10"/>
</dbReference>
<reference evidence="8" key="1">
    <citation type="submission" date="2020-10" db="EMBL/GenBank/DDBJ databases">
        <title>Chromosome-scale genome assembly of the Allis shad, Alosa alosa.</title>
        <authorList>
            <person name="Margot Z."/>
            <person name="Christophe K."/>
            <person name="Cabau C."/>
            <person name="Louis A."/>
            <person name="Berthelot C."/>
            <person name="Parey E."/>
            <person name="Roest Crollius H."/>
            <person name="Montfort J."/>
            <person name="Robinson-Rechavi M."/>
            <person name="Bucao C."/>
            <person name="Bouchez O."/>
            <person name="Gislard M."/>
            <person name="Lluch J."/>
            <person name="Milhes M."/>
            <person name="Lampietro C."/>
            <person name="Lopez Roques C."/>
            <person name="Donnadieu C."/>
            <person name="Braasch I."/>
            <person name="Desvignes T."/>
            <person name="Postlethwait J."/>
            <person name="Bobe J."/>
            <person name="Guiguen Y."/>
        </authorList>
    </citation>
    <scope>NUCLEOTIDE SEQUENCE</scope>
    <source>
        <strain evidence="8">M-15738</strain>
        <tissue evidence="8">Blood</tissue>
    </source>
</reference>
<dbReference type="Pfam" id="PF01761">
    <property type="entry name" value="DHQ_synthase"/>
    <property type="match status" value="1"/>
</dbReference>
<evidence type="ECO:0000256" key="1">
    <source>
        <dbReference type="ARBA" id="ARBA00001911"/>
    </source>
</evidence>
<evidence type="ECO:0000256" key="5">
    <source>
        <dbReference type="ARBA" id="ARBA00023239"/>
    </source>
</evidence>
<dbReference type="InterPro" id="IPR030960">
    <property type="entry name" value="DHQS/DOIS_N"/>
</dbReference>
<dbReference type="GO" id="GO:0017000">
    <property type="term" value="P:antibiotic biosynthetic process"/>
    <property type="evidence" value="ECO:0007669"/>
    <property type="project" value="InterPro"/>
</dbReference>
<evidence type="ECO:0000256" key="3">
    <source>
        <dbReference type="ARBA" id="ARBA00022741"/>
    </source>
</evidence>
<keyword evidence="5" id="KW-0456">Lyase</keyword>
<dbReference type="InterPro" id="IPR056179">
    <property type="entry name" value="DHQS_C"/>
</dbReference>
<comment type="cofactor">
    <cofactor evidence="1">
        <name>NAD(+)</name>
        <dbReference type="ChEBI" id="CHEBI:57540"/>
    </cofactor>
</comment>
<dbReference type="PANTHER" id="PTHR43622">
    <property type="entry name" value="3-DEHYDROQUINATE SYNTHASE"/>
    <property type="match status" value="1"/>
</dbReference>
<comment type="caution">
    <text evidence="8">The sequence shown here is derived from an EMBL/GenBank/DDBJ whole genome shotgun (WGS) entry which is preliminary data.</text>
</comment>
<protein>
    <recommendedName>
        <fullName evidence="10">3-dehydroquinate synthase domain-containing protein</fullName>
    </recommendedName>
</protein>
<organism evidence="8 9">
    <name type="scientific">Alosa alosa</name>
    <name type="common">allis shad</name>
    <dbReference type="NCBI Taxonomy" id="278164"/>
    <lineage>
        <taxon>Eukaryota</taxon>
        <taxon>Metazoa</taxon>
        <taxon>Chordata</taxon>
        <taxon>Craniata</taxon>
        <taxon>Vertebrata</taxon>
        <taxon>Euteleostomi</taxon>
        <taxon>Actinopterygii</taxon>
        <taxon>Neopterygii</taxon>
        <taxon>Teleostei</taxon>
        <taxon>Clupei</taxon>
        <taxon>Clupeiformes</taxon>
        <taxon>Clupeoidei</taxon>
        <taxon>Clupeidae</taxon>
        <taxon>Alosa</taxon>
    </lineage>
</organism>